<dbReference type="STRING" id="942150.IV64_GL000548"/>
<proteinExistence type="predicted"/>
<dbReference type="CDD" id="cd21416">
    <property type="entry name" value="HDC_protein"/>
    <property type="match status" value="1"/>
</dbReference>
<dbReference type="OrthoDB" id="3243277at2"/>
<dbReference type="Proteomes" id="UP000051783">
    <property type="component" value="Unassembled WGS sequence"/>
</dbReference>
<dbReference type="PATRIC" id="fig|942150.3.peg.561"/>
<feature type="transmembrane region" description="Helical" evidence="1">
    <location>
        <begin position="88"/>
        <end position="109"/>
    </location>
</feature>
<accession>A0A0R2M7Q4</accession>
<keyword evidence="1" id="KW-1133">Transmembrane helix</keyword>
<keyword evidence="1" id="KW-0472">Membrane</keyword>
<dbReference type="EMBL" id="JQCL01000080">
    <property type="protein sequence ID" value="KRO08460.1"/>
    <property type="molecule type" value="Genomic_DNA"/>
</dbReference>
<gene>
    <name evidence="2" type="ORF">IV64_GL000548</name>
</gene>
<dbReference type="RefSeq" id="WP_057707054.1">
    <property type="nucleotide sequence ID" value="NZ_JQCL01000080.1"/>
</dbReference>
<feature type="transmembrane region" description="Helical" evidence="1">
    <location>
        <begin position="263"/>
        <end position="280"/>
    </location>
</feature>
<name>A0A0R2M7Q4_9LACO</name>
<feature type="transmembrane region" description="Helical" evidence="1">
    <location>
        <begin position="395"/>
        <end position="415"/>
    </location>
</feature>
<evidence type="ECO:0000313" key="2">
    <source>
        <dbReference type="EMBL" id="KRO08460.1"/>
    </source>
</evidence>
<sequence>MAAIIALMTVMGFIMVGEWVSTRSRAFIPSVFITAVLFLIGFWTIVPKNVVPQASFGTQFIAITQAVLLVHMGTLMDLKLLLKQWRAVTIALAGVVGTVVLAMGVGSLLFSWHTVVASVPPLTGGLVAAFLMTSGLKAQGITALVAYPVAMFVVHSMLGYPLTSWMLKRESKRLLVKYHANPAPVVAVDDAKVARATNNTTAQVTDSARDNETAIAPSKAFSRFKLRRWQISDAYDTPAFMLFKVAIVTALAEWVASLLHGTINAFIVCLVFGVIAHQFGFLEDSVLEKAGVFHWLMYGLLAYIFSNLSIVKVSMLSGILVPIVTLIILGVLGMFLASAVLAKPLGFSREMAFASALTALFGFPADYIVTHEVVSIMGSTDKEKKYLLDNMLPKMLVGGFATVSVASVIIASVFLKIL</sequence>
<feature type="transmembrane region" description="Helical" evidence="1">
    <location>
        <begin position="292"/>
        <end position="311"/>
    </location>
</feature>
<organism evidence="2 3">
    <name type="scientific">Lactiplantibacillus xiangfangensis</name>
    <dbReference type="NCBI Taxonomy" id="942150"/>
    <lineage>
        <taxon>Bacteria</taxon>
        <taxon>Bacillati</taxon>
        <taxon>Bacillota</taxon>
        <taxon>Bacilli</taxon>
        <taxon>Lactobacillales</taxon>
        <taxon>Lactobacillaceae</taxon>
        <taxon>Lactiplantibacillus</taxon>
    </lineage>
</organism>
<evidence type="ECO:0000256" key="1">
    <source>
        <dbReference type="SAM" id="Phobius"/>
    </source>
</evidence>
<feature type="transmembrane region" description="Helical" evidence="1">
    <location>
        <begin position="318"/>
        <end position="341"/>
    </location>
</feature>
<feature type="transmembrane region" description="Helical" evidence="1">
    <location>
        <begin position="26"/>
        <end position="46"/>
    </location>
</feature>
<dbReference type="AlphaFoldDB" id="A0A0R2M7Q4"/>
<comment type="caution">
    <text evidence="2">The sequence shown here is derived from an EMBL/GenBank/DDBJ whole genome shotgun (WGS) entry which is preliminary data.</text>
</comment>
<dbReference type="InterPro" id="IPR049576">
    <property type="entry name" value="HDC-like"/>
</dbReference>
<reference evidence="2 3" key="1">
    <citation type="journal article" date="2015" name="Genome Announc.">
        <title>Expanding the biotechnology potential of lactobacilli through comparative genomics of 213 strains and associated genera.</title>
        <authorList>
            <person name="Sun Z."/>
            <person name="Harris H.M."/>
            <person name="McCann A."/>
            <person name="Guo C."/>
            <person name="Argimon S."/>
            <person name="Zhang W."/>
            <person name="Yang X."/>
            <person name="Jeffery I.B."/>
            <person name="Cooney J.C."/>
            <person name="Kagawa T.F."/>
            <person name="Liu W."/>
            <person name="Song Y."/>
            <person name="Salvetti E."/>
            <person name="Wrobel A."/>
            <person name="Rasinkangas P."/>
            <person name="Parkhill J."/>
            <person name="Rea M.C."/>
            <person name="O'Sullivan O."/>
            <person name="Ritari J."/>
            <person name="Douillard F.P."/>
            <person name="Paul Ross R."/>
            <person name="Yang R."/>
            <person name="Briner A.E."/>
            <person name="Felis G.E."/>
            <person name="de Vos W.M."/>
            <person name="Barrangou R."/>
            <person name="Klaenhammer T.R."/>
            <person name="Caufield P.W."/>
            <person name="Cui Y."/>
            <person name="Zhang H."/>
            <person name="O'Toole P.W."/>
        </authorList>
    </citation>
    <scope>NUCLEOTIDE SEQUENCE [LARGE SCALE GENOMIC DNA]</scope>
    <source>
        <strain evidence="2 3">LMG 26013</strain>
    </source>
</reference>
<evidence type="ECO:0000313" key="3">
    <source>
        <dbReference type="Proteomes" id="UP000051783"/>
    </source>
</evidence>
<feature type="transmembrane region" description="Helical" evidence="1">
    <location>
        <begin position="58"/>
        <end position="76"/>
    </location>
</feature>
<keyword evidence="3" id="KW-1185">Reference proteome</keyword>
<keyword evidence="1" id="KW-0812">Transmembrane</keyword>
<feature type="transmembrane region" description="Helical" evidence="1">
    <location>
        <begin position="144"/>
        <end position="167"/>
    </location>
</feature>
<protein>
    <submittedName>
        <fullName evidence="2">Integral membrane protein</fullName>
    </submittedName>
</protein>
<feature type="transmembrane region" description="Helical" evidence="1">
    <location>
        <begin position="353"/>
        <end position="374"/>
    </location>
</feature>